<feature type="domain" description="Beta-lactamase-related" evidence="1">
    <location>
        <begin position="5"/>
        <end position="318"/>
    </location>
</feature>
<reference evidence="2" key="1">
    <citation type="journal article" date="2014" name="Int. J. Syst. Evol. Microbiol.">
        <title>Complete genome sequence of Corynebacterium casei LMG S-19264T (=DSM 44701T), isolated from a smear-ripened cheese.</title>
        <authorList>
            <consortium name="US DOE Joint Genome Institute (JGI-PGF)"/>
            <person name="Walter F."/>
            <person name="Albersmeier A."/>
            <person name="Kalinowski J."/>
            <person name="Ruckert C."/>
        </authorList>
    </citation>
    <scope>NUCLEOTIDE SEQUENCE</scope>
    <source>
        <strain evidence="2">NBRC 110023</strain>
    </source>
</reference>
<accession>A0AA37WI98</accession>
<dbReference type="PANTHER" id="PTHR46825:SF9">
    <property type="entry name" value="BETA-LACTAMASE-RELATED DOMAIN-CONTAINING PROTEIN"/>
    <property type="match status" value="1"/>
</dbReference>
<dbReference type="Pfam" id="PF00144">
    <property type="entry name" value="Beta-lactamase"/>
    <property type="match status" value="1"/>
</dbReference>
<name>A0AA37WI98_9ALTE</name>
<reference evidence="2" key="2">
    <citation type="submission" date="2023-01" db="EMBL/GenBank/DDBJ databases">
        <title>Draft genome sequence of Agaribacter marinus strain NBRC 110023.</title>
        <authorList>
            <person name="Sun Q."/>
            <person name="Mori K."/>
        </authorList>
    </citation>
    <scope>NUCLEOTIDE SEQUENCE</scope>
    <source>
        <strain evidence="2">NBRC 110023</strain>
    </source>
</reference>
<dbReference type="Proteomes" id="UP001156601">
    <property type="component" value="Unassembled WGS sequence"/>
</dbReference>
<dbReference type="InterPro" id="IPR012338">
    <property type="entry name" value="Beta-lactam/transpept-like"/>
</dbReference>
<protein>
    <submittedName>
        <fullName evidence="2">Serine hydrolase</fullName>
    </submittedName>
</protein>
<organism evidence="2 3">
    <name type="scientific">Agaribacter marinus</name>
    <dbReference type="NCBI Taxonomy" id="1431249"/>
    <lineage>
        <taxon>Bacteria</taxon>
        <taxon>Pseudomonadati</taxon>
        <taxon>Pseudomonadota</taxon>
        <taxon>Gammaproteobacteria</taxon>
        <taxon>Alteromonadales</taxon>
        <taxon>Alteromonadaceae</taxon>
        <taxon>Agaribacter</taxon>
    </lineage>
</organism>
<sequence length="336" mass="37089">MNVAEKAVRDNNIPALAVAIIRDGKVVNITGFGKQNRKTHIAIDNETMFQIGSLTKMFTGIVVKHLVDEGKLVLDARIVSYLPETISSQAAQTLQHITIQDLIHHRSGIPGWALNNGRIDGDSMLGGYSEMQLLAGLDNIQLKFPPGSKLAYSNSGYAILGYICERVSGQSYAQLVTKYISQPYDLNNTKVSLNKAQQQRVATPYRKDNRAIATQPWEMGKITPAGGLFSNIEDLSRLMLAQLSAYKNTKNNSDLFLTELTNDFYGENTTYGYGLVKRVLPKSIDYSHGGDLDGFASNYRFSPEANVGLILLTSSGGKWTRELESAMFEQLLKQAI</sequence>
<keyword evidence="2" id="KW-0378">Hydrolase</keyword>
<gene>
    <name evidence="2" type="ORF">GCM10007852_16660</name>
</gene>
<dbReference type="GO" id="GO:0016787">
    <property type="term" value="F:hydrolase activity"/>
    <property type="evidence" value="ECO:0007669"/>
    <property type="project" value="UniProtKB-KW"/>
</dbReference>
<dbReference type="InterPro" id="IPR001466">
    <property type="entry name" value="Beta-lactam-related"/>
</dbReference>
<keyword evidence="3" id="KW-1185">Reference proteome</keyword>
<evidence type="ECO:0000313" key="3">
    <source>
        <dbReference type="Proteomes" id="UP001156601"/>
    </source>
</evidence>
<dbReference type="InterPro" id="IPR050491">
    <property type="entry name" value="AmpC-like"/>
</dbReference>
<dbReference type="PANTHER" id="PTHR46825">
    <property type="entry name" value="D-ALANYL-D-ALANINE-CARBOXYPEPTIDASE/ENDOPEPTIDASE AMPH"/>
    <property type="match status" value="1"/>
</dbReference>
<comment type="caution">
    <text evidence="2">The sequence shown here is derived from an EMBL/GenBank/DDBJ whole genome shotgun (WGS) entry which is preliminary data.</text>
</comment>
<evidence type="ECO:0000259" key="1">
    <source>
        <dbReference type="Pfam" id="PF00144"/>
    </source>
</evidence>
<proteinExistence type="predicted"/>
<dbReference type="Gene3D" id="3.40.710.10">
    <property type="entry name" value="DD-peptidase/beta-lactamase superfamily"/>
    <property type="match status" value="1"/>
</dbReference>
<evidence type="ECO:0000313" key="2">
    <source>
        <dbReference type="EMBL" id="GLR70758.1"/>
    </source>
</evidence>
<dbReference type="SUPFAM" id="SSF56601">
    <property type="entry name" value="beta-lactamase/transpeptidase-like"/>
    <property type="match status" value="1"/>
</dbReference>
<dbReference type="EMBL" id="BSOT01000005">
    <property type="protein sequence ID" value="GLR70758.1"/>
    <property type="molecule type" value="Genomic_DNA"/>
</dbReference>
<dbReference type="AlphaFoldDB" id="A0AA37WI98"/>